<gene>
    <name evidence="2" type="ORF">PUN28_013990</name>
</gene>
<name>A0AAW2F665_9HYME</name>
<evidence type="ECO:0000256" key="1">
    <source>
        <dbReference type="SAM" id="MobiDB-lite"/>
    </source>
</evidence>
<evidence type="ECO:0000313" key="3">
    <source>
        <dbReference type="Proteomes" id="UP001430953"/>
    </source>
</evidence>
<proteinExistence type="predicted"/>
<dbReference type="Proteomes" id="UP001430953">
    <property type="component" value="Unassembled WGS sequence"/>
</dbReference>
<accession>A0AAW2F665</accession>
<sequence length="167" mass="19161">MLEILRLSALSYQATSKNLLHARTVAFATCLLTTHSSGKEAKEKQLIARMPLKQLRRGQKQPITLKWVPASPDGEIGTTPKRDQNNNVPRINEEIVFPPRTPEILKDTASPHPAGQQEAKVKHIAGFILRPWVLHRIELEPPRLTRPLKFFLRRPYDQRVWRVTTPN</sequence>
<dbReference type="EMBL" id="JADYXP020000014">
    <property type="protein sequence ID" value="KAL0110735.1"/>
    <property type="molecule type" value="Genomic_DNA"/>
</dbReference>
<comment type="caution">
    <text evidence="2">The sequence shown here is derived from an EMBL/GenBank/DDBJ whole genome shotgun (WGS) entry which is preliminary data.</text>
</comment>
<evidence type="ECO:0000313" key="2">
    <source>
        <dbReference type="EMBL" id="KAL0110735.1"/>
    </source>
</evidence>
<organism evidence="2 3">
    <name type="scientific">Cardiocondyla obscurior</name>
    <dbReference type="NCBI Taxonomy" id="286306"/>
    <lineage>
        <taxon>Eukaryota</taxon>
        <taxon>Metazoa</taxon>
        <taxon>Ecdysozoa</taxon>
        <taxon>Arthropoda</taxon>
        <taxon>Hexapoda</taxon>
        <taxon>Insecta</taxon>
        <taxon>Pterygota</taxon>
        <taxon>Neoptera</taxon>
        <taxon>Endopterygota</taxon>
        <taxon>Hymenoptera</taxon>
        <taxon>Apocrita</taxon>
        <taxon>Aculeata</taxon>
        <taxon>Formicoidea</taxon>
        <taxon>Formicidae</taxon>
        <taxon>Myrmicinae</taxon>
        <taxon>Cardiocondyla</taxon>
    </lineage>
</organism>
<keyword evidence="3" id="KW-1185">Reference proteome</keyword>
<reference evidence="2 3" key="1">
    <citation type="submission" date="2023-03" db="EMBL/GenBank/DDBJ databases">
        <title>High recombination rates correlate with genetic variation in Cardiocondyla obscurior ants.</title>
        <authorList>
            <person name="Errbii M."/>
        </authorList>
    </citation>
    <scope>NUCLEOTIDE SEQUENCE [LARGE SCALE GENOMIC DNA]</scope>
    <source>
        <strain evidence="2">Alpha-2009</strain>
        <tissue evidence="2">Whole body</tissue>
    </source>
</reference>
<dbReference type="AlphaFoldDB" id="A0AAW2F665"/>
<protein>
    <submittedName>
        <fullName evidence="2">Uncharacterized protein</fullName>
    </submittedName>
</protein>
<feature type="region of interest" description="Disordered" evidence="1">
    <location>
        <begin position="69"/>
        <end position="90"/>
    </location>
</feature>